<keyword evidence="1" id="KW-0812">Transmembrane</keyword>
<accession>A0ABT3TGE1</accession>
<feature type="signal peptide" evidence="2">
    <location>
        <begin position="1"/>
        <end position="22"/>
    </location>
</feature>
<dbReference type="RefSeq" id="WP_279244467.1">
    <property type="nucleotide sequence ID" value="NZ_SHNN01000001.1"/>
</dbReference>
<protein>
    <recommendedName>
        <fullName evidence="5">VPLPA-CTERM sorting domain-containing protein</fullName>
    </recommendedName>
</protein>
<evidence type="ECO:0000256" key="1">
    <source>
        <dbReference type="SAM" id="Phobius"/>
    </source>
</evidence>
<gene>
    <name evidence="3" type="ORF">EYC98_06325</name>
</gene>
<evidence type="ECO:0000313" key="3">
    <source>
        <dbReference type="EMBL" id="MCX2980489.1"/>
    </source>
</evidence>
<evidence type="ECO:0008006" key="5">
    <source>
        <dbReference type="Google" id="ProtNLM"/>
    </source>
</evidence>
<proteinExistence type="predicted"/>
<feature type="chain" id="PRO_5045957359" description="VPLPA-CTERM sorting domain-containing protein" evidence="2">
    <location>
        <begin position="23"/>
        <end position="215"/>
    </location>
</feature>
<dbReference type="Proteomes" id="UP001143362">
    <property type="component" value="Unassembled WGS sequence"/>
</dbReference>
<keyword evidence="1" id="KW-0472">Membrane</keyword>
<evidence type="ECO:0000256" key="2">
    <source>
        <dbReference type="SAM" id="SignalP"/>
    </source>
</evidence>
<sequence length="215" mass="21774">MIKKLSMIAALTLAATAVPAQAAVLATWDVSASIFGTITDPVPATISGSDSGGTATLDSDGSFSVVGLDNLLLNLNADPLLGGATLDLAVIGEVNGVYDPLTQQLSGNIATVTFSENNPCTPLGLLGAQICDAVPGVIDFSQPLILTAAEGLADPITFDLVSDFRFLLGELGGVAELELSLTNVQVVPLPAAVWLFGSALLGLAGAARGKRQSKV</sequence>
<organism evidence="3 4">
    <name type="scientific">Candidatus Litorirhabdus singularis</name>
    <dbReference type="NCBI Taxonomy" id="2518993"/>
    <lineage>
        <taxon>Bacteria</taxon>
        <taxon>Pseudomonadati</taxon>
        <taxon>Pseudomonadota</taxon>
        <taxon>Gammaproteobacteria</taxon>
        <taxon>Cellvibrionales</taxon>
        <taxon>Halieaceae</taxon>
        <taxon>Candidatus Litorirhabdus</taxon>
    </lineage>
</organism>
<keyword evidence="4" id="KW-1185">Reference proteome</keyword>
<feature type="transmembrane region" description="Helical" evidence="1">
    <location>
        <begin position="187"/>
        <end position="207"/>
    </location>
</feature>
<keyword evidence="2" id="KW-0732">Signal</keyword>
<name>A0ABT3TGE1_9GAMM</name>
<comment type="caution">
    <text evidence="3">The sequence shown here is derived from an EMBL/GenBank/DDBJ whole genome shotgun (WGS) entry which is preliminary data.</text>
</comment>
<reference evidence="3" key="1">
    <citation type="submission" date="2019-02" db="EMBL/GenBank/DDBJ databases">
        <authorList>
            <person name="Li S.-H."/>
        </authorList>
    </citation>
    <scope>NUCLEOTIDE SEQUENCE</scope>
    <source>
        <strain evidence="3">IMCC14734</strain>
    </source>
</reference>
<evidence type="ECO:0000313" key="4">
    <source>
        <dbReference type="Proteomes" id="UP001143362"/>
    </source>
</evidence>
<dbReference type="EMBL" id="SHNN01000001">
    <property type="protein sequence ID" value="MCX2980489.1"/>
    <property type="molecule type" value="Genomic_DNA"/>
</dbReference>
<keyword evidence="1" id="KW-1133">Transmembrane helix</keyword>